<evidence type="ECO:0000313" key="4">
    <source>
        <dbReference type="Proteomes" id="UP000439903"/>
    </source>
</evidence>
<reference evidence="3 4" key="1">
    <citation type="journal article" date="2019" name="Environ. Microbiol.">
        <title>At the nexus of three kingdoms: the genome of the mycorrhizal fungus Gigaspora margarita provides insights into plant, endobacterial and fungal interactions.</title>
        <authorList>
            <person name="Venice F."/>
            <person name="Ghignone S."/>
            <person name="Salvioli di Fossalunga A."/>
            <person name="Amselem J."/>
            <person name="Novero M."/>
            <person name="Xianan X."/>
            <person name="Sedzielewska Toro K."/>
            <person name="Morin E."/>
            <person name="Lipzen A."/>
            <person name="Grigoriev I.V."/>
            <person name="Henrissat B."/>
            <person name="Martin F.M."/>
            <person name="Bonfante P."/>
        </authorList>
    </citation>
    <scope>NUCLEOTIDE SEQUENCE [LARGE SCALE GENOMIC DNA]</scope>
    <source>
        <strain evidence="3 4">BEG34</strain>
    </source>
</reference>
<comment type="caution">
    <text evidence="3">The sequence shown here is derived from an EMBL/GenBank/DDBJ whole genome shotgun (WGS) entry which is preliminary data.</text>
</comment>
<feature type="region of interest" description="Disordered" evidence="1">
    <location>
        <begin position="159"/>
        <end position="309"/>
    </location>
</feature>
<dbReference type="InterPro" id="IPR003124">
    <property type="entry name" value="WH2_dom"/>
</dbReference>
<dbReference type="InterPro" id="IPR051412">
    <property type="entry name" value="Formin_Homology_Diaphanous_sf"/>
</dbReference>
<dbReference type="EMBL" id="WTPW01003592">
    <property type="protein sequence ID" value="KAF0337257.1"/>
    <property type="molecule type" value="Genomic_DNA"/>
</dbReference>
<dbReference type="AlphaFoldDB" id="A0A8H3ZYS0"/>
<feature type="compositionally biased region" description="Pro residues" evidence="1">
    <location>
        <begin position="1"/>
        <end position="15"/>
    </location>
</feature>
<feature type="compositionally biased region" description="Pro residues" evidence="1">
    <location>
        <begin position="220"/>
        <end position="236"/>
    </location>
</feature>
<dbReference type="GO" id="GO:0005884">
    <property type="term" value="C:actin filament"/>
    <property type="evidence" value="ECO:0007669"/>
    <property type="project" value="TreeGrafter"/>
</dbReference>
<dbReference type="PROSITE" id="PS51082">
    <property type="entry name" value="WH2"/>
    <property type="match status" value="1"/>
</dbReference>
<keyword evidence="4" id="KW-1185">Reference proteome</keyword>
<feature type="compositionally biased region" description="Pro residues" evidence="1">
    <location>
        <begin position="164"/>
        <end position="174"/>
    </location>
</feature>
<dbReference type="GO" id="GO:0003779">
    <property type="term" value="F:actin binding"/>
    <property type="evidence" value="ECO:0007669"/>
    <property type="project" value="InterPro"/>
</dbReference>
<feature type="compositionally biased region" description="Polar residues" evidence="1">
    <location>
        <begin position="342"/>
        <end position="358"/>
    </location>
</feature>
<feature type="region of interest" description="Disordered" evidence="1">
    <location>
        <begin position="1"/>
        <end position="76"/>
    </location>
</feature>
<evidence type="ECO:0000256" key="1">
    <source>
        <dbReference type="SAM" id="MobiDB-lite"/>
    </source>
</evidence>
<dbReference type="GO" id="GO:0030041">
    <property type="term" value="P:actin filament polymerization"/>
    <property type="evidence" value="ECO:0007669"/>
    <property type="project" value="TreeGrafter"/>
</dbReference>
<sequence length="377" mass="39061">MSAPPPPPPPPPAPTPSSSGRSALLTDIQKGKRLKKAVTNDRSKPILDVGKSLAATSDTKGRSVSAGNGGGANVPAPVGLGNLFAGGVPKLKSRNNAIETDKENGLATPPPLPGGRPRAPSGDNRASAPSIPSFVTPSNKITVPKNLVKTVASNVDISISATPPALPNRGPPLPSRTSKASPVPPPAPARATTTTTSPSPPPLPSRNVQSTQPPRNGRVQPPPPPANKRPPPPPTKPLTTNASSSPPLAPVRRRSLSPPPQPPRERSPLPTDRRPMSSAILSKSKELNSRKILTPPQPPGTKSTVFAAQEPPTTEGRWTFHSSAEFPSPRSFVPFTKVYPSGASTGSSRPLDLSTLTLPQRAPPPPPNSGGRNNGRR</sequence>
<evidence type="ECO:0000259" key="2">
    <source>
        <dbReference type="PROSITE" id="PS51082"/>
    </source>
</evidence>
<dbReference type="PANTHER" id="PTHR45691">
    <property type="entry name" value="PROTEIN DIAPHANOUS"/>
    <property type="match status" value="1"/>
</dbReference>
<evidence type="ECO:0000313" key="3">
    <source>
        <dbReference type="EMBL" id="KAF0337257.1"/>
    </source>
</evidence>
<dbReference type="Proteomes" id="UP000439903">
    <property type="component" value="Unassembled WGS sequence"/>
</dbReference>
<dbReference type="OrthoDB" id="2430277at2759"/>
<dbReference type="SMART" id="SM00246">
    <property type="entry name" value="WH2"/>
    <property type="match status" value="1"/>
</dbReference>
<feature type="domain" description="WH2" evidence="2">
    <location>
        <begin position="20"/>
        <end position="37"/>
    </location>
</feature>
<feature type="region of interest" description="Disordered" evidence="1">
    <location>
        <begin position="339"/>
        <end position="377"/>
    </location>
</feature>
<gene>
    <name evidence="3" type="ORF">F8M41_016528</name>
</gene>
<accession>A0A8H3ZYS0</accession>
<name>A0A8H3ZYS0_GIGMA</name>
<feature type="compositionally biased region" description="Basic and acidic residues" evidence="1">
    <location>
        <begin position="263"/>
        <end position="275"/>
    </location>
</feature>
<proteinExistence type="predicted"/>
<feature type="region of interest" description="Disordered" evidence="1">
    <location>
        <begin position="94"/>
        <end position="144"/>
    </location>
</feature>
<dbReference type="Pfam" id="PF02205">
    <property type="entry name" value="WH2"/>
    <property type="match status" value="1"/>
</dbReference>
<dbReference type="PANTHER" id="PTHR45691:SF6">
    <property type="entry name" value="PROTEIN DIAPHANOUS"/>
    <property type="match status" value="1"/>
</dbReference>
<organism evidence="3 4">
    <name type="scientific">Gigaspora margarita</name>
    <dbReference type="NCBI Taxonomy" id="4874"/>
    <lineage>
        <taxon>Eukaryota</taxon>
        <taxon>Fungi</taxon>
        <taxon>Fungi incertae sedis</taxon>
        <taxon>Mucoromycota</taxon>
        <taxon>Glomeromycotina</taxon>
        <taxon>Glomeromycetes</taxon>
        <taxon>Diversisporales</taxon>
        <taxon>Gigasporaceae</taxon>
        <taxon>Gigaspora</taxon>
    </lineage>
</organism>
<protein>
    <submittedName>
        <fullName evidence="3">WAS/WASL-interacting protein family member 1-like</fullName>
    </submittedName>
</protein>